<protein>
    <recommendedName>
        <fullName evidence="5">DUF4352 domain-containing protein</fullName>
    </recommendedName>
</protein>
<gene>
    <name evidence="3" type="ORF">SAMN05443637_10557</name>
</gene>
<dbReference type="STRING" id="1848.SAMN05443637_10557"/>
<evidence type="ECO:0008006" key="5">
    <source>
        <dbReference type="Google" id="ProtNLM"/>
    </source>
</evidence>
<feature type="signal peptide" evidence="2">
    <location>
        <begin position="1"/>
        <end position="16"/>
    </location>
</feature>
<feature type="compositionally biased region" description="Pro residues" evidence="1">
    <location>
        <begin position="31"/>
        <end position="42"/>
    </location>
</feature>
<evidence type="ECO:0000313" key="4">
    <source>
        <dbReference type="Proteomes" id="UP000184363"/>
    </source>
</evidence>
<name>A0A1M6RLL0_PSETH</name>
<feature type="region of interest" description="Disordered" evidence="1">
    <location>
        <begin position="22"/>
        <end position="50"/>
    </location>
</feature>
<accession>A0A1M6RLL0</accession>
<evidence type="ECO:0000256" key="1">
    <source>
        <dbReference type="SAM" id="MobiDB-lite"/>
    </source>
</evidence>
<proteinExistence type="predicted"/>
<keyword evidence="4" id="KW-1185">Reference proteome</keyword>
<reference evidence="3 4" key="1">
    <citation type="submission" date="2016-11" db="EMBL/GenBank/DDBJ databases">
        <authorList>
            <person name="Jaros S."/>
            <person name="Januszkiewicz K."/>
            <person name="Wedrychowicz H."/>
        </authorList>
    </citation>
    <scope>NUCLEOTIDE SEQUENCE [LARGE SCALE GENOMIC DNA]</scope>
    <source>
        <strain evidence="3 4">DSM 43832</strain>
    </source>
</reference>
<organism evidence="3 4">
    <name type="scientific">Pseudonocardia thermophila</name>
    <dbReference type="NCBI Taxonomy" id="1848"/>
    <lineage>
        <taxon>Bacteria</taxon>
        <taxon>Bacillati</taxon>
        <taxon>Actinomycetota</taxon>
        <taxon>Actinomycetes</taxon>
        <taxon>Pseudonocardiales</taxon>
        <taxon>Pseudonocardiaceae</taxon>
        <taxon>Pseudonocardia</taxon>
    </lineage>
</organism>
<dbReference type="EMBL" id="FRAP01000005">
    <property type="protein sequence ID" value="SHK33334.1"/>
    <property type="molecule type" value="Genomic_DNA"/>
</dbReference>
<feature type="chain" id="PRO_5039039178" description="DUF4352 domain-containing protein" evidence="2">
    <location>
        <begin position="17"/>
        <end position="183"/>
    </location>
</feature>
<dbReference type="Proteomes" id="UP000184363">
    <property type="component" value="Unassembled WGS sequence"/>
</dbReference>
<keyword evidence="2" id="KW-0732">Signal</keyword>
<sequence length="183" mass="18802">MAVCAAAALLAGCANSNSNSQSSGSIGPALITPPAPLTPPAAQPTGTQPPATIQTATFGQRYTLPSGIAIEVLQPEPFQPSRTASGADGARAVLITVTVVNESAEPFDFNAFTLGPRAIHGGQAAERIFDSAKKVEIPPGVKLLPGKSITFRTAWALQAEPAEMQLEFTPSHGDEPAIFIGTV</sequence>
<evidence type="ECO:0000313" key="3">
    <source>
        <dbReference type="EMBL" id="SHK33334.1"/>
    </source>
</evidence>
<evidence type="ECO:0000256" key="2">
    <source>
        <dbReference type="SAM" id="SignalP"/>
    </source>
</evidence>
<dbReference type="AlphaFoldDB" id="A0A1M6RLL0"/>